<evidence type="ECO:0000259" key="3">
    <source>
        <dbReference type="PROSITE" id="PS50842"/>
    </source>
</evidence>
<dbReference type="SUPFAM" id="SSF50685">
    <property type="entry name" value="Barwin-like endoglucanases"/>
    <property type="match status" value="1"/>
</dbReference>
<dbReference type="PANTHER" id="PTHR31692:SF14">
    <property type="entry name" value="EXPANSIN-B12"/>
    <property type="match status" value="1"/>
</dbReference>
<organism evidence="4 5">
    <name type="scientific">Aegilops tauschii subsp. strangulata</name>
    <name type="common">Goatgrass</name>
    <dbReference type="NCBI Taxonomy" id="200361"/>
    <lineage>
        <taxon>Eukaryota</taxon>
        <taxon>Viridiplantae</taxon>
        <taxon>Streptophyta</taxon>
        <taxon>Embryophyta</taxon>
        <taxon>Tracheophyta</taxon>
        <taxon>Spermatophyta</taxon>
        <taxon>Magnoliopsida</taxon>
        <taxon>Liliopsida</taxon>
        <taxon>Poales</taxon>
        <taxon>Poaceae</taxon>
        <taxon>BOP clade</taxon>
        <taxon>Pooideae</taxon>
        <taxon>Triticodae</taxon>
        <taxon>Triticeae</taxon>
        <taxon>Triticinae</taxon>
        <taxon>Aegilops</taxon>
    </lineage>
</organism>
<dbReference type="PRINTS" id="PR01225">
    <property type="entry name" value="EXPANSNFAMLY"/>
</dbReference>
<evidence type="ECO:0000256" key="2">
    <source>
        <dbReference type="SAM" id="SignalP"/>
    </source>
</evidence>
<dbReference type="PANTHER" id="PTHR31692">
    <property type="entry name" value="EXPANSIN-B3"/>
    <property type="match status" value="1"/>
</dbReference>
<feature type="signal peptide" evidence="2">
    <location>
        <begin position="1"/>
        <end position="26"/>
    </location>
</feature>
<evidence type="ECO:0000313" key="5">
    <source>
        <dbReference type="Proteomes" id="UP000015105"/>
    </source>
</evidence>
<dbReference type="InterPro" id="IPR007118">
    <property type="entry name" value="Expan_Lol_pI"/>
</dbReference>
<proteinExistence type="predicted"/>
<evidence type="ECO:0000313" key="4">
    <source>
        <dbReference type="EnsemblPlants" id="AET5Gv20875600.4"/>
    </source>
</evidence>
<protein>
    <recommendedName>
        <fullName evidence="3">Expansin-like EG45 domain-containing protein</fullName>
    </recommendedName>
</protein>
<dbReference type="GO" id="GO:0005576">
    <property type="term" value="C:extracellular region"/>
    <property type="evidence" value="ECO:0007669"/>
    <property type="project" value="InterPro"/>
</dbReference>
<keyword evidence="5" id="KW-1185">Reference proteome</keyword>
<dbReference type="Gene3D" id="2.40.40.10">
    <property type="entry name" value="RlpA-like domain"/>
    <property type="match status" value="1"/>
</dbReference>
<dbReference type="Proteomes" id="UP000015105">
    <property type="component" value="Chromosome 5D"/>
</dbReference>
<dbReference type="EnsemblPlants" id="AET5Gv20875600.4">
    <property type="protein sequence ID" value="AET5Gv20875600.4"/>
    <property type="gene ID" value="AET5Gv20875600"/>
</dbReference>
<keyword evidence="2" id="KW-0732">Signal</keyword>
<evidence type="ECO:0000256" key="1">
    <source>
        <dbReference type="SAM" id="MobiDB-lite"/>
    </source>
</evidence>
<dbReference type="AlphaFoldDB" id="A0A453LQQ7"/>
<reference evidence="5" key="2">
    <citation type="journal article" date="2017" name="Nat. Plants">
        <title>The Aegilops tauschii genome reveals multiple impacts of transposons.</title>
        <authorList>
            <person name="Zhao G."/>
            <person name="Zou C."/>
            <person name="Li K."/>
            <person name="Wang K."/>
            <person name="Li T."/>
            <person name="Gao L."/>
            <person name="Zhang X."/>
            <person name="Wang H."/>
            <person name="Yang Z."/>
            <person name="Liu X."/>
            <person name="Jiang W."/>
            <person name="Mao L."/>
            <person name="Kong X."/>
            <person name="Jiao Y."/>
            <person name="Jia J."/>
        </authorList>
    </citation>
    <scope>NUCLEOTIDE SEQUENCE [LARGE SCALE GENOMIC DNA]</scope>
    <source>
        <strain evidence="5">cv. AL8/78</strain>
    </source>
</reference>
<dbReference type="InterPro" id="IPR036908">
    <property type="entry name" value="RlpA-like_sf"/>
</dbReference>
<reference evidence="4" key="5">
    <citation type="journal article" date="2021" name="G3 (Bethesda)">
        <title>Aegilops tauschii genome assembly Aet v5.0 features greater sequence contiguity and improved annotation.</title>
        <authorList>
            <person name="Wang L."/>
            <person name="Zhu T."/>
            <person name="Rodriguez J.C."/>
            <person name="Deal K.R."/>
            <person name="Dubcovsky J."/>
            <person name="McGuire P.E."/>
            <person name="Lux T."/>
            <person name="Spannagl M."/>
            <person name="Mayer K.F.X."/>
            <person name="Baldrich P."/>
            <person name="Meyers B.C."/>
            <person name="Huo N."/>
            <person name="Gu Y.Q."/>
            <person name="Zhou H."/>
            <person name="Devos K.M."/>
            <person name="Bennetzen J.L."/>
            <person name="Unver T."/>
            <person name="Budak H."/>
            <person name="Gulick P.J."/>
            <person name="Galiba G."/>
            <person name="Kalapos B."/>
            <person name="Nelson D.R."/>
            <person name="Li P."/>
            <person name="You F.M."/>
            <person name="Luo M.C."/>
            <person name="Dvorak J."/>
        </authorList>
    </citation>
    <scope>NUCLEOTIDE SEQUENCE [LARGE SCALE GENOMIC DNA]</scope>
    <source>
        <strain evidence="4">cv. AL8/78</strain>
    </source>
</reference>
<dbReference type="PROSITE" id="PS50842">
    <property type="entry name" value="EXPANSIN_EG45"/>
    <property type="match status" value="1"/>
</dbReference>
<sequence>MASKLQLLSSIATRVVIASLFHPCASIEIHRELSGWSDGIATWYGDANGAGSEGGACGYQYAVDQPPFSSMIAAGGPVIYDSGDGCGACYRGGLQWQSSLLWHPGDRRHHGPGPRWRPMPERASRWTVPE</sequence>
<feature type="chain" id="PRO_5019051732" description="Expansin-like EG45 domain-containing protein" evidence="2">
    <location>
        <begin position="27"/>
        <end position="130"/>
    </location>
</feature>
<name>A0A453LQQ7_AEGTS</name>
<accession>A0A453LQQ7</accession>
<feature type="domain" description="Expansin-like EG45" evidence="3">
    <location>
        <begin position="54"/>
        <end position="91"/>
    </location>
</feature>
<feature type="region of interest" description="Disordered" evidence="1">
    <location>
        <begin position="107"/>
        <end position="130"/>
    </location>
</feature>
<reference evidence="5" key="1">
    <citation type="journal article" date="2014" name="Science">
        <title>Ancient hybridizations among the ancestral genomes of bread wheat.</title>
        <authorList>
            <consortium name="International Wheat Genome Sequencing Consortium,"/>
            <person name="Marcussen T."/>
            <person name="Sandve S.R."/>
            <person name="Heier L."/>
            <person name="Spannagl M."/>
            <person name="Pfeifer M."/>
            <person name="Jakobsen K.S."/>
            <person name="Wulff B.B."/>
            <person name="Steuernagel B."/>
            <person name="Mayer K.F."/>
            <person name="Olsen O.A."/>
        </authorList>
    </citation>
    <scope>NUCLEOTIDE SEQUENCE [LARGE SCALE GENOMIC DNA]</scope>
    <source>
        <strain evidence="5">cv. AL8/78</strain>
    </source>
</reference>
<dbReference type="Gramene" id="AET5Gv20875600.4">
    <property type="protein sequence ID" value="AET5Gv20875600.4"/>
    <property type="gene ID" value="AET5Gv20875600"/>
</dbReference>
<dbReference type="InterPro" id="IPR007112">
    <property type="entry name" value="Expansin/allergen_DPBB_dom"/>
</dbReference>
<reference evidence="4" key="3">
    <citation type="journal article" date="2017" name="Nature">
        <title>Genome sequence of the progenitor of the wheat D genome Aegilops tauschii.</title>
        <authorList>
            <person name="Luo M.C."/>
            <person name="Gu Y.Q."/>
            <person name="Puiu D."/>
            <person name="Wang H."/>
            <person name="Twardziok S.O."/>
            <person name="Deal K.R."/>
            <person name="Huo N."/>
            <person name="Zhu T."/>
            <person name="Wang L."/>
            <person name="Wang Y."/>
            <person name="McGuire P.E."/>
            <person name="Liu S."/>
            <person name="Long H."/>
            <person name="Ramasamy R.K."/>
            <person name="Rodriguez J.C."/>
            <person name="Van S.L."/>
            <person name="Yuan L."/>
            <person name="Wang Z."/>
            <person name="Xia Z."/>
            <person name="Xiao L."/>
            <person name="Anderson O.D."/>
            <person name="Ouyang S."/>
            <person name="Liang Y."/>
            <person name="Zimin A.V."/>
            <person name="Pertea G."/>
            <person name="Qi P."/>
            <person name="Bennetzen J.L."/>
            <person name="Dai X."/>
            <person name="Dawson M.W."/>
            <person name="Muller H.G."/>
            <person name="Kugler K."/>
            <person name="Rivarola-Duarte L."/>
            <person name="Spannagl M."/>
            <person name="Mayer K.F.X."/>
            <person name="Lu F.H."/>
            <person name="Bevan M.W."/>
            <person name="Leroy P."/>
            <person name="Li P."/>
            <person name="You F.M."/>
            <person name="Sun Q."/>
            <person name="Liu Z."/>
            <person name="Lyons E."/>
            <person name="Wicker T."/>
            <person name="Salzberg S.L."/>
            <person name="Devos K.M."/>
            <person name="Dvorak J."/>
        </authorList>
    </citation>
    <scope>NUCLEOTIDE SEQUENCE [LARGE SCALE GENOMIC DNA]</scope>
    <source>
        <strain evidence="4">cv. AL8/78</strain>
    </source>
</reference>
<reference evidence="4" key="4">
    <citation type="submission" date="2019-03" db="UniProtKB">
        <authorList>
            <consortium name="EnsemblPlants"/>
        </authorList>
    </citation>
    <scope>IDENTIFICATION</scope>
</reference>